<dbReference type="GO" id="GO:0005829">
    <property type="term" value="C:cytosol"/>
    <property type="evidence" value="ECO:0007669"/>
    <property type="project" value="TreeGrafter"/>
</dbReference>
<dbReference type="InterPro" id="IPR001555">
    <property type="entry name" value="GART_AS"/>
</dbReference>
<dbReference type="PROSITE" id="PS00373">
    <property type="entry name" value="GART"/>
    <property type="match status" value="1"/>
</dbReference>
<feature type="binding site" evidence="6">
    <location>
        <position position="108"/>
    </location>
    <ligand>
        <name>(6R)-10-formyltetrahydrofolate</name>
        <dbReference type="ChEBI" id="CHEBI:195366"/>
    </ligand>
</feature>
<dbReference type="PANTHER" id="PTHR43369:SF2">
    <property type="entry name" value="PHOSPHORIBOSYLGLYCINAMIDE FORMYLTRANSFERASE"/>
    <property type="match status" value="1"/>
</dbReference>
<feature type="binding site" evidence="6">
    <location>
        <position position="65"/>
    </location>
    <ligand>
        <name>(6R)-10-formyltetrahydrofolate</name>
        <dbReference type="ChEBI" id="CHEBI:195366"/>
    </ligand>
</feature>
<organism evidence="8 9">
    <name type="scientific">Paracoccus suum</name>
    <dbReference type="NCBI Taxonomy" id="2259340"/>
    <lineage>
        <taxon>Bacteria</taxon>
        <taxon>Pseudomonadati</taxon>
        <taxon>Pseudomonadota</taxon>
        <taxon>Alphaproteobacteria</taxon>
        <taxon>Rhodobacterales</taxon>
        <taxon>Paracoccaceae</taxon>
        <taxon>Paracoccus</taxon>
    </lineage>
</organism>
<dbReference type="GO" id="GO:0006189">
    <property type="term" value="P:'de novo' IMP biosynthetic process"/>
    <property type="evidence" value="ECO:0007669"/>
    <property type="project" value="UniProtKB-UniRule"/>
</dbReference>
<dbReference type="PANTHER" id="PTHR43369">
    <property type="entry name" value="PHOSPHORIBOSYLGLYCINAMIDE FORMYLTRANSFERASE"/>
    <property type="match status" value="1"/>
</dbReference>
<comment type="catalytic activity">
    <reaction evidence="5 6">
        <text>N(1)-(5-phospho-beta-D-ribosyl)glycinamide + (6R)-10-formyltetrahydrofolate = N(2)-formyl-N(1)-(5-phospho-beta-D-ribosyl)glycinamide + (6S)-5,6,7,8-tetrahydrofolate + H(+)</text>
        <dbReference type="Rhea" id="RHEA:15053"/>
        <dbReference type="ChEBI" id="CHEBI:15378"/>
        <dbReference type="ChEBI" id="CHEBI:57453"/>
        <dbReference type="ChEBI" id="CHEBI:143788"/>
        <dbReference type="ChEBI" id="CHEBI:147286"/>
        <dbReference type="ChEBI" id="CHEBI:195366"/>
        <dbReference type="EC" id="2.1.2.2"/>
    </reaction>
</comment>
<evidence type="ECO:0000313" key="9">
    <source>
        <dbReference type="Proteomes" id="UP000252023"/>
    </source>
</evidence>
<dbReference type="SUPFAM" id="SSF53328">
    <property type="entry name" value="Formyltransferase"/>
    <property type="match status" value="1"/>
</dbReference>
<evidence type="ECO:0000313" key="8">
    <source>
        <dbReference type="EMBL" id="AXC50631.1"/>
    </source>
</evidence>
<proteinExistence type="inferred from homology"/>
<dbReference type="InterPro" id="IPR036477">
    <property type="entry name" value="Formyl_transf_N_sf"/>
</dbReference>
<dbReference type="UniPathway" id="UPA00074">
    <property type="reaction ID" value="UER00126"/>
</dbReference>
<feature type="site" description="Raises pKa of active site His" evidence="6">
    <location>
        <position position="146"/>
    </location>
</feature>
<dbReference type="InterPro" id="IPR002376">
    <property type="entry name" value="Formyl_transf_N"/>
</dbReference>
<keyword evidence="9" id="KW-1185">Reference proteome</keyword>
<dbReference type="NCBIfam" id="TIGR00639">
    <property type="entry name" value="PurN"/>
    <property type="match status" value="1"/>
</dbReference>
<dbReference type="KEGG" id="pars:DRW48_13880"/>
<gene>
    <name evidence="6" type="primary">purN</name>
    <name evidence="8" type="ORF">DRW48_13880</name>
</gene>
<evidence type="ECO:0000256" key="1">
    <source>
        <dbReference type="ARBA" id="ARBA00005054"/>
    </source>
</evidence>
<comment type="similarity">
    <text evidence="4 6">Belongs to the GART family.</text>
</comment>
<dbReference type="GO" id="GO:0004644">
    <property type="term" value="F:phosphoribosylglycinamide formyltransferase activity"/>
    <property type="evidence" value="ECO:0007669"/>
    <property type="project" value="UniProtKB-UniRule"/>
</dbReference>
<comment type="pathway">
    <text evidence="1 6">Purine metabolism; IMP biosynthesis via de novo pathway; N(2)-formyl-N(1)-(5-phospho-D-ribosyl)glycinamide from N(1)-(5-phospho-D-ribosyl)glycinamide (10-formyl THF route): step 1/1.</text>
</comment>
<dbReference type="CDD" id="cd08645">
    <property type="entry name" value="FMT_core_GART"/>
    <property type="match status" value="1"/>
</dbReference>
<keyword evidence="3 6" id="KW-0658">Purine biosynthesis</keyword>
<evidence type="ECO:0000256" key="2">
    <source>
        <dbReference type="ARBA" id="ARBA00022679"/>
    </source>
</evidence>
<dbReference type="Proteomes" id="UP000252023">
    <property type="component" value="Chromosome"/>
</dbReference>
<dbReference type="OrthoDB" id="9806170at2"/>
<dbReference type="HAMAP" id="MF_01930">
    <property type="entry name" value="PurN"/>
    <property type="match status" value="1"/>
</dbReference>
<dbReference type="EMBL" id="CP030918">
    <property type="protein sequence ID" value="AXC50631.1"/>
    <property type="molecule type" value="Genomic_DNA"/>
</dbReference>
<feature type="domain" description="Formyl transferase N-terminal" evidence="7">
    <location>
        <begin position="2"/>
        <end position="183"/>
    </location>
</feature>
<feature type="active site" description="Proton donor" evidence="6">
    <location>
        <position position="110"/>
    </location>
</feature>
<dbReference type="Pfam" id="PF00551">
    <property type="entry name" value="Formyl_trans_N"/>
    <property type="match status" value="1"/>
</dbReference>
<dbReference type="RefSeq" id="WP_114076948.1">
    <property type="nucleotide sequence ID" value="NZ_CP030918.1"/>
</dbReference>
<sequence length="196" mass="20509">MMRVAILISGGGSNMVRLIEDMQGDHPARPVLVLSNDPGAGGLAKAAALGVPAKAVDHRPFGRDRAAFEAALSVPLAEASPDLICLAGFMRILTPGFVARWDGGRMLNIHPSLLPLYPGLDTHARAIAAGDTEAGCTVHEVTADLDSGPILGQARVPVKPGDTAATLASRVLEAEHRLYPAVLRRVASGNRSLLQF</sequence>
<comment type="function">
    <text evidence="6">Catalyzes the transfer of a formyl group from 10-formyltetrahydrofolate to 5-phospho-ribosyl-glycinamide (GAR), producing 5-phospho-ribosyl-N-formylglycinamide (FGAR) and tetrahydrofolate.</text>
</comment>
<evidence type="ECO:0000256" key="3">
    <source>
        <dbReference type="ARBA" id="ARBA00022755"/>
    </source>
</evidence>
<evidence type="ECO:0000256" key="5">
    <source>
        <dbReference type="ARBA" id="ARBA00047664"/>
    </source>
</evidence>
<dbReference type="Gene3D" id="3.40.50.170">
    <property type="entry name" value="Formyl transferase, N-terminal domain"/>
    <property type="match status" value="1"/>
</dbReference>
<reference evidence="9" key="1">
    <citation type="submission" date="2018-07" db="EMBL/GenBank/DDBJ databases">
        <title>Genome sequencing of Paracoccus sp. SC2-6.</title>
        <authorList>
            <person name="Heo J."/>
            <person name="Kim S.-J."/>
            <person name="Kwon S.-W."/>
        </authorList>
    </citation>
    <scope>NUCLEOTIDE SEQUENCE [LARGE SCALE GENOMIC DNA]</scope>
    <source>
        <strain evidence="9">SC2-6</strain>
    </source>
</reference>
<accession>A0A344PMM6</accession>
<feature type="binding site" evidence="6">
    <location>
        <begin position="12"/>
        <end position="14"/>
    </location>
    <ligand>
        <name>N(1)-(5-phospho-beta-D-ribosyl)glycinamide</name>
        <dbReference type="ChEBI" id="CHEBI:143788"/>
    </ligand>
</feature>
<dbReference type="AlphaFoldDB" id="A0A344PMM6"/>
<dbReference type="InterPro" id="IPR004607">
    <property type="entry name" value="GART"/>
</dbReference>
<keyword evidence="2 6" id="KW-0808">Transferase</keyword>
<evidence type="ECO:0000256" key="6">
    <source>
        <dbReference type="HAMAP-Rule" id="MF_01930"/>
    </source>
</evidence>
<dbReference type="EC" id="2.1.2.2" evidence="6"/>
<name>A0A344PMM6_9RHOB</name>
<protein>
    <recommendedName>
        <fullName evidence="6">Phosphoribosylglycinamide formyltransferase</fullName>
        <ecNumber evidence="6">2.1.2.2</ecNumber>
    </recommendedName>
    <alternativeName>
        <fullName evidence="6">5'-phosphoribosylglycinamide transformylase</fullName>
    </alternativeName>
    <alternativeName>
        <fullName evidence="6">GAR transformylase</fullName>
        <shortName evidence="6">GART</shortName>
    </alternativeName>
</protein>
<feature type="binding site" evidence="6">
    <location>
        <begin position="90"/>
        <end position="93"/>
    </location>
    <ligand>
        <name>(6R)-10-formyltetrahydrofolate</name>
        <dbReference type="ChEBI" id="CHEBI:195366"/>
    </ligand>
</feature>
<evidence type="ECO:0000259" key="7">
    <source>
        <dbReference type="Pfam" id="PF00551"/>
    </source>
</evidence>
<evidence type="ECO:0000256" key="4">
    <source>
        <dbReference type="ARBA" id="ARBA00038440"/>
    </source>
</evidence>